<accession>Q0C0W1</accession>
<keyword evidence="3" id="KW-1185">Reference proteome</keyword>
<dbReference type="AlphaFoldDB" id="Q0C0W1"/>
<protein>
    <submittedName>
        <fullName evidence="2">Uncharacterized protein</fullName>
    </submittedName>
</protein>
<evidence type="ECO:0000313" key="3">
    <source>
        <dbReference type="Proteomes" id="UP000001959"/>
    </source>
</evidence>
<feature type="region of interest" description="Disordered" evidence="1">
    <location>
        <begin position="1"/>
        <end position="36"/>
    </location>
</feature>
<organism evidence="2 3">
    <name type="scientific">Hyphomonas neptunium (strain ATCC 15444)</name>
    <dbReference type="NCBI Taxonomy" id="228405"/>
    <lineage>
        <taxon>Bacteria</taxon>
        <taxon>Pseudomonadati</taxon>
        <taxon>Pseudomonadota</taxon>
        <taxon>Alphaproteobacteria</taxon>
        <taxon>Hyphomonadales</taxon>
        <taxon>Hyphomonadaceae</taxon>
        <taxon>Hyphomonas</taxon>
    </lineage>
</organism>
<reference evidence="2 3" key="1">
    <citation type="journal article" date="2006" name="J. Bacteriol.">
        <title>Comparative genomic evidence for a close relationship between the dimorphic prosthecate bacteria Hyphomonas neptunium and Caulobacter crescentus.</title>
        <authorList>
            <person name="Badger J.H."/>
            <person name="Hoover T.R."/>
            <person name="Brun Y.V."/>
            <person name="Weiner R.M."/>
            <person name="Laub M.T."/>
            <person name="Alexandre G."/>
            <person name="Mrazek J."/>
            <person name="Ren Q."/>
            <person name="Paulsen I.T."/>
            <person name="Nelson K.E."/>
            <person name="Khouri H.M."/>
            <person name="Radune D."/>
            <person name="Sosa J."/>
            <person name="Dodson R.J."/>
            <person name="Sullivan S.A."/>
            <person name="Rosovitz M.J."/>
            <person name="Madupu R."/>
            <person name="Brinkac L.M."/>
            <person name="Durkin A.S."/>
            <person name="Daugherty S.C."/>
            <person name="Kothari S.P."/>
            <person name="Giglio M.G."/>
            <person name="Zhou L."/>
            <person name="Haft D.H."/>
            <person name="Selengut J.D."/>
            <person name="Davidsen T.M."/>
            <person name="Yang Q."/>
            <person name="Zafar N."/>
            <person name="Ward N.L."/>
        </authorList>
    </citation>
    <scope>NUCLEOTIDE SEQUENCE [LARGE SCALE GENOMIC DNA]</scope>
    <source>
        <strain evidence="2 3">ATCC 15444</strain>
    </source>
</reference>
<dbReference type="EMBL" id="CP000158">
    <property type="protein sequence ID" value="ABI75978.1"/>
    <property type="molecule type" value="Genomic_DNA"/>
</dbReference>
<proteinExistence type="predicted"/>
<evidence type="ECO:0000256" key="1">
    <source>
        <dbReference type="SAM" id="MobiDB-lite"/>
    </source>
</evidence>
<sequence>MRAVSATGGASWRQSSCGQTRGEGPPDRSARIPGSR</sequence>
<dbReference type="Proteomes" id="UP000001959">
    <property type="component" value="Chromosome"/>
</dbReference>
<dbReference type="HOGENOM" id="CLU_3356630_0_0_5"/>
<gene>
    <name evidence="2" type="ordered locus">HNE_1931</name>
</gene>
<dbReference type="KEGG" id="hne:HNE_1931"/>
<name>Q0C0W1_HYPNA</name>
<evidence type="ECO:0000313" key="2">
    <source>
        <dbReference type="EMBL" id="ABI75978.1"/>
    </source>
</evidence>